<evidence type="ECO:0000256" key="1">
    <source>
        <dbReference type="SAM" id="MobiDB-lite"/>
    </source>
</evidence>
<accession>A0A0D2N1J2</accession>
<proteinExistence type="predicted"/>
<dbReference type="AlphaFoldDB" id="A0A0D2N1J2"/>
<dbReference type="Proteomes" id="UP000054498">
    <property type="component" value="Unassembled WGS sequence"/>
</dbReference>
<keyword evidence="3" id="KW-1185">Reference proteome</keyword>
<evidence type="ECO:0000313" key="3">
    <source>
        <dbReference type="Proteomes" id="UP000054498"/>
    </source>
</evidence>
<dbReference type="InterPro" id="IPR037477">
    <property type="entry name" value="SCO2"/>
</dbReference>
<dbReference type="KEGG" id="mng:MNEG_1558"/>
<dbReference type="RefSeq" id="XP_013905416.1">
    <property type="nucleotide sequence ID" value="XM_014049962.1"/>
</dbReference>
<gene>
    <name evidence="2" type="ORF">MNEG_1558</name>
</gene>
<reference evidence="2 3" key="1">
    <citation type="journal article" date="2013" name="BMC Genomics">
        <title>Reconstruction of the lipid metabolism for the microalga Monoraphidium neglectum from its genome sequence reveals characteristics suitable for biofuel production.</title>
        <authorList>
            <person name="Bogen C."/>
            <person name="Al-Dilaimi A."/>
            <person name="Albersmeier A."/>
            <person name="Wichmann J."/>
            <person name="Grundmann M."/>
            <person name="Rupp O."/>
            <person name="Lauersen K.J."/>
            <person name="Blifernez-Klassen O."/>
            <person name="Kalinowski J."/>
            <person name="Goesmann A."/>
            <person name="Mussgnug J.H."/>
            <person name="Kruse O."/>
        </authorList>
    </citation>
    <scope>NUCLEOTIDE SEQUENCE [LARGE SCALE GENOMIC DNA]</scope>
    <source>
        <strain evidence="2 3">SAG 48.87</strain>
    </source>
</reference>
<evidence type="ECO:0000313" key="2">
    <source>
        <dbReference type="EMBL" id="KIZ06397.1"/>
    </source>
</evidence>
<protein>
    <submittedName>
        <fullName evidence="2">Uncharacterized protein</fullName>
    </submittedName>
</protein>
<dbReference type="EMBL" id="KK100377">
    <property type="protein sequence ID" value="KIZ06397.1"/>
    <property type="molecule type" value="Genomic_DNA"/>
</dbReference>
<organism evidence="2 3">
    <name type="scientific">Monoraphidium neglectum</name>
    <dbReference type="NCBI Taxonomy" id="145388"/>
    <lineage>
        <taxon>Eukaryota</taxon>
        <taxon>Viridiplantae</taxon>
        <taxon>Chlorophyta</taxon>
        <taxon>core chlorophytes</taxon>
        <taxon>Chlorophyceae</taxon>
        <taxon>CS clade</taxon>
        <taxon>Sphaeropleales</taxon>
        <taxon>Selenastraceae</taxon>
        <taxon>Monoraphidium</taxon>
    </lineage>
</organism>
<dbReference type="GeneID" id="25733255"/>
<dbReference type="Gene3D" id="6.20.20.10">
    <property type="match status" value="1"/>
</dbReference>
<sequence length="205" mass="21892">MAIVVRSARDHDGSGHDHLPLTEGLPLSLFHPYRTLPPAGLTLQHEEEACDPEERACKTPAHVYEARCAVCSGTGWARNVSNGRRGNLHTCVACHGLGYVRRTTARFCPDGPARMAIARGPSPPPPSNQPPLFEPRRKAAPKVQQAPPAPAPTLLAAQTLAQPGQQAPRAAPKQPQQPFPVKKAATPPLQLPPRVTTGPRLQAAS</sequence>
<feature type="compositionally biased region" description="Pro residues" evidence="1">
    <location>
        <begin position="121"/>
        <end position="133"/>
    </location>
</feature>
<name>A0A0D2N1J2_9CHLO</name>
<dbReference type="PANTHER" id="PTHR36035:SF1">
    <property type="entry name" value="PROTEIN DISULFIDE-ISOMERASE SCO2"/>
    <property type="match status" value="1"/>
</dbReference>
<dbReference type="OrthoDB" id="2018364at2759"/>
<feature type="compositionally biased region" description="Low complexity" evidence="1">
    <location>
        <begin position="141"/>
        <end position="185"/>
    </location>
</feature>
<dbReference type="PANTHER" id="PTHR36035">
    <property type="entry name" value="PROTEIN DISULFIDE-ISOMERASE SCO2"/>
    <property type="match status" value="1"/>
</dbReference>
<feature type="region of interest" description="Disordered" evidence="1">
    <location>
        <begin position="112"/>
        <end position="205"/>
    </location>
</feature>